<feature type="compositionally biased region" description="Basic and acidic residues" evidence="1">
    <location>
        <begin position="435"/>
        <end position="447"/>
    </location>
</feature>
<proteinExistence type="predicted"/>
<name>A0A841ITD5_9ACTN</name>
<evidence type="ECO:0000313" key="2">
    <source>
        <dbReference type="EMBL" id="MBB6121574.1"/>
    </source>
</evidence>
<feature type="compositionally biased region" description="Low complexity" evidence="1">
    <location>
        <begin position="478"/>
        <end position="489"/>
    </location>
</feature>
<feature type="compositionally biased region" description="Basic and acidic residues" evidence="1">
    <location>
        <begin position="497"/>
        <end position="514"/>
    </location>
</feature>
<accession>A0A841ITD5</accession>
<reference evidence="2 3" key="1">
    <citation type="submission" date="2020-08" db="EMBL/GenBank/DDBJ databases">
        <title>Genomic Encyclopedia of Type Strains, Phase III (KMG-III): the genomes of soil and plant-associated and newly described type strains.</title>
        <authorList>
            <person name="Whitman W."/>
        </authorList>
    </citation>
    <scope>NUCLEOTIDE SEQUENCE [LARGE SCALE GENOMIC DNA]</scope>
    <source>
        <strain evidence="2 3">CECT 8712</strain>
    </source>
</reference>
<sequence length="537" mass="59430">MRGTFGTDGDQIARLKLQTQLARDQFINSLRASGITSSAEARPTQRKKISDLHQAYVSMMVLQCLDPLKRGVTAENVLRTVGMGTAMWLLSSNFRAQVGDQAGKMATAVGARLDLRARREAKIAAKGEKSREKEARHFNRTGQGREDMRGLSGWRHRRRLERVERMERGGRDLFTEHSAALTHVGIAQSAYDEMRKPGADRELIRRNYESALSALYGYVDDDGLDRKAVARNMRVIVGQLVEQNPEQAAVFSELGHGQFVKTEPQRFVLPGTTQWVTAWTGDYVDAYRGDVITDGTFALRDPMEADEHRSAVARTMYGELVSAKNPDEFSEVMEQYVIGSVTRKYPEAVELTEDAAERARLNRSRAMFASMRGDGLSEQEQKLAYVGGFVESLRVLGRTHPQTVAQWRRNLTPEREQRIRDLIARYSDFGEQLARDHGHAGERDRNGPGETSPPGPEEADIVDAVIVDDAPGGGRQNSSPTPAAGSSGAMEVYSRTRAPEGIDVRDAGSTERKKSVSLRRASTSASPEAGSSPEFEG</sequence>
<protein>
    <submittedName>
        <fullName evidence="2">Uncharacterized protein</fullName>
    </submittedName>
</protein>
<evidence type="ECO:0000256" key="1">
    <source>
        <dbReference type="SAM" id="MobiDB-lite"/>
    </source>
</evidence>
<feature type="region of interest" description="Disordered" evidence="1">
    <location>
        <begin position="435"/>
        <end position="537"/>
    </location>
</feature>
<comment type="caution">
    <text evidence="2">The sequence shown here is derived from an EMBL/GenBank/DDBJ whole genome shotgun (WGS) entry which is preliminary data.</text>
</comment>
<dbReference type="Proteomes" id="UP000536604">
    <property type="component" value="Unassembled WGS sequence"/>
</dbReference>
<evidence type="ECO:0000313" key="3">
    <source>
        <dbReference type="Proteomes" id="UP000536604"/>
    </source>
</evidence>
<dbReference type="RefSeq" id="WP_184293030.1">
    <property type="nucleotide sequence ID" value="NZ_JACHJO010000011.1"/>
</dbReference>
<dbReference type="AlphaFoldDB" id="A0A841ITD5"/>
<gene>
    <name evidence="2" type="ORF">FHS13_003548</name>
</gene>
<keyword evidence="3" id="KW-1185">Reference proteome</keyword>
<organism evidence="2 3">
    <name type="scientific">Nocardiopsis algeriensis</name>
    <dbReference type="NCBI Taxonomy" id="1478215"/>
    <lineage>
        <taxon>Bacteria</taxon>
        <taxon>Bacillati</taxon>
        <taxon>Actinomycetota</taxon>
        <taxon>Actinomycetes</taxon>
        <taxon>Streptosporangiales</taxon>
        <taxon>Nocardiopsidaceae</taxon>
        <taxon>Nocardiopsis</taxon>
    </lineage>
</organism>
<dbReference type="EMBL" id="JACHJO010000011">
    <property type="protein sequence ID" value="MBB6121574.1"/>
    <property type="molecule type" value="Genomic_DNA"/>
</dbReference>